<evidence type="ECO:0000256" key="9">
    <source>
        <dbReference type="ARBA" id="ARBA00022729"/>
    </source>
</evidence>
<keyword evidence="5" id="KW-0597">Phosphoprotein</keyword>
<evidence type="ECO:0000256" key="1">
    <source>
        <dbReference type="ARBA" id="ARBA00004162"/>
    </source>
</evidence>
<evidence type="ECO:0000259" key="20">
    <source>
        <dbReference type="PROSITE" id="PS50011"/>
    </source>
</evidence>
<protein>
    <recommendedName>
        <fullName evidence="2">non-specific serine/threonine protein kinase</fullName>
        <ecNumber evidence="2">2.7.11.1</ecNumber>
    </recommendedName>
</protein>
<keyword evidence="6" id="KW-0433">Leucine-rich repeat</keyword>
<comment type="subcellular location">
    <subcellularLocation>
        <location evidence="1">Cell membrane</location>
        <topology evidence="1">Single-pass membrane protein</topology>
    </subcellularLocation>
</comment>
<evidence type="ECO:0000256" key="8">
    <source>
        <dbReference type="ARBA" id="ARBA00022692"/>
    </source>
</evidence>
<keyword evidence="22" id="KW-1185">Reference proteome</keyword>
<keyword evidence="14" id="KW-1133">Transmembrane helix</keyword>
<dbReference type="SUPFAM" id="SSF56112">
    <property type="entry name" value="Protein kinase-like (PK-like)"/>
    <property type="match status" value="1"/>
</dbReference>
<dbReference type="Pfam" id="PF07714">
    <property type="entry name" value="PK_Tyr_Ser-Thr"/>
    <property type="match status" value="1"/>
</dbReference>
<dbReference type="PANTHER" id="PTHR48055">
    <property type="entry name" value="LEUCINE-RICH REPEAT RECEPTOR PROTEIN KINASE EMS1"/>
    <property type="match status" value="1"/>
</dbReference>
<keyword evidence="4" id="KW-0723">Serine/threonine-protein kinase</keyword>
<keyword evidence="16" id="KW-0675">Receptor</keyword>
<keyword evidence="11" id="KW-0547">Nucleotide-binding</keyword>
<dbReference type="InterPro" id="IPR001245">
    <property type="entry name" value="Ser-Thr/Tyr_kinase_cat_dom"/>
</dbReference>
<evidence type="ECO:0000256" key="4">
    <source>
        <dbReference type="ARBA" id="ARBA00022527"/>
    </source>
</evidence>
<keyword evidence="15" id="KW-0472">Membrane</keyword>
<dbReference type="PROSITE" id="PS50011">
    <property type="entry name" value="PROTEIN_KINASE_DOM"/>
    <property type="match status" value="1"/>
</dbReference>
<evidence type="ECO:0000256" key="7">
    <source>
        <dbReference type="ARBA" id="ARBA00022679"/>
    </source>
</evidence>
<dbReference type="GO" id="GO:0004674">
    <property type="term" value="F:protein serine/threonine kinase activity"/>
    <property type="evidence" value="ECO:0007669"/>
    <property type="project" value="UniProtKB-KW"/>
</dbReference>
<dbReference type="InterPro" id="IPR051564">
    <property type="entry name" value="LRR_receptor-like_kinase"/>
</dbReference>
<keyword evidence="9" id="KW-0732">Signal</keyword>
<dbReference type="EnsemblPlants" id="AUR62041311-RA">
    <property type="protein sequence ID" value="AUR62041311-RA:cds"/>
    <property type="gene ID" value="AUR62041311"/>
</dbReference>
<evidence type="ECO:0000256" key="13">
    <source>
        <dbReference type="ARBA" id="ARBA00022840"/>
    </source>
</evidence>
<evidence type="ECO:0000256" key="11">
    <source>
        <dbReference type="ARBA" id="ARBA00022741"/>
    </source>
</evidence>
<dbReference type="PANTHER" id="PTHR48055:SF55">
    <property type="entry name" value="PROTEIN KINASE DOMAIN-CONTAINING PROTEIN"/>
    <property type="match status" value="1"/>
</dbReference>
<evidence type="ECO:0000256" key="19">
    <source>
        <dbReference type="ARBA" id="ARBA00048679"/>
    </source>
</evidence>
<keyword evidence="13" id="KW-0067">ATP-binding</keyword>
<keyword evidence="3" id="KW-1003">Cell membrane</keyword>
<evidence type="ECO:0000256" key="14">
    <source>
        <dbReference type="ARBA" id="ARBA00022989"/>
    </source>
</evidence>
<evidence type="ECO:0000256" key="15">
    <source>
        <dbReference type="ARBA" id="ARBA00023136"/>
    </source>
</evidence>
<evidence type="ECO:0000256" key="10">
    <source>
        <dbReference type="ARBA" id="ARBA00022737"/>
    </source>
</evidence>
<dbReference type="GO" id="GO:0005886">
    <property type="term" value="C:plasma membrane"/>
    <property type="evidence" value="ECO:0007669"/>
    <property type="project" value="UniProtKB-SubCell"/>
</dbReference>
<evidence type="ECO:0000256" key="12">
    <source>
        <dbReference type="ARBA" id="ARBA00022777"/>
    </source>
</evidence>
<keyword evidence="10" id="KW-0677">Repeat</keyword>
<reference evidence="21" key="1">
    <citation type="journal article" date="2017" name="Nature">
        <title>The genome of Chenopodium quinoa.</title>
        <authorList>
            <person name="Jarvis D.E."/>
            <person name="Ho Y.S."/>
            <person name="Lightfoot D.J."/>
            <person name="Schmoeckel S.M."/>
            <person name="Li B."/>
            <person name="Borm T.J.A."/>
            <person name="Ohyanagi H."/>
            <person name="Mineta K."/>
            <person name="Michell C.T."/>
            <person name="Saber N."/>
            <person name="Kharbatia N.M."/>
            <person name="Rupper R.R."/>
            <person name="Sharp A.R."/>
            <person name="Dally N."/>
            <person name="Boughton B.A."/>
            <person name="Woo Y.H."/>
            <person name="Gao G."/>
            <person name="Schijlen E.G.W.M."/>
            <person name="Guo X."/>
            <person name="Momin A.A."/>
            <person name="Negrao S."/>
            <person name="Al-Babili S."/>
            <person name="Gehring C."/>
            <person name="Roessner U."/>
            <person name="Jung C."/>
            <person name="Murphy K."/>
            <person name="Arold S.T."/>
            <person name="Gojobori T."/>
            <person name="van der Linden C.G."/>
            <person name="van Loo E.N."/>
            <person name="Jellen E.N."/>
            <person name="Maughan P.J."/>
            <person name="Tester M."/>
        </authorList>
    </citation>
    <scope>NUCLEOTIDE SEQUENCE [LARGE SCALE GENOMIC DNA]</scope>
    <source>
        <strain evidence="21">cv. PI 614886</strain>
    </source>
</reference>
<evidence type="ECO:0000256" key="5">
    <source>
        <dbReference type="ARBA" id="ARBA00022553"/>
    </source>
</evidence>
<dbReference type="Gene3D" id="1.10.510.10">
    <property type="entry name" value="Transferase(Phosphotransferase) domain 1"/>
    <property type="match status" value="1"/>
</dbReference>
<evidence type="ECO:0000256" key="16">
    <source>
        <dbReference type="ARBA" id="ARBA00023170"/>
    </source>
</evidence>
<dbReference type="InterPro" id="IPR000719">
    <property type="entry name" value="Prot_kinase_dom"/>
</dbReference>
<reference evidence="21" key="2">
    <citation type="submission" date="2021-03" db="UniProtKB">
        <authorList>
            <consortium name="EnsemblPlants"/>
        </authorList>
    </citation>
    <scope>IDENTIFICATION</scope>
</reference>
<dbReference type="PROSITE" id="PS00108">
    <property type="entry name" value="PROTEIN_KINASE_ST"/>
    <property type="match status" value="1"/>
</dbReference>
<dbReference type="InterPro" id="IPR046533">
    <property type="entry name" value="DUF6598"/>
</dbReference>
<dbReference type="FunFam" id="1.10.510.10:FF:000358">
    <property type="entry name" value="Putative leucine-rich repeat receptor-like serine/threonine-protein kinase"/>
    <property type="match status" value="1"/>
</dbReference>
<dbReference type="Proteomes" id="UP000596660">
    <property type="component" value="Unplaced"/>
</dbReference>
<keyword evidence="12" id="KW-0418">Kinase</keyword>
<evidence type="ECO:0000313" key="22">
    <source>
        <dbReference type="Proteomes" id="UP000596660"/>
    </source>
</evidence>
<comment type="catalytic activity">
    <reaction evidence="19">
        <text>L-seryl-[protein] + ATP = O-phospho-L-seryl-[protein] + ADP + H(+)</text>
        <dbReference type="Rhea" id="RHEA:17989"/>
        <dbReference type="Rhea" id="RHEA-COMP:9863"/>
        <dbReference type="Rhea" id="RHEA-COMP:11604"/>
        <dbReference type="ChEBI" id="CHEBI:15378"/>
        <dbReference type="ChEBI" id="CHEBI:29999"/>
        <dbReference type="ChEBI" id="CHEBI:30616"/>
        <dbReference type="ChEBI" id="CHEBI:83421"/>
        <dbReference type="ChEBI" id="CHEBI:456216"/>
        <dbReference type="EC" id="2.7.11.1"/>
    </reaction>
</comment>
<accession>A0A803N6H3</accession>
<evidence type="ECO:0000313" key="21">
    <source>
        <dbReference type="EnsemblPlants" id="AUR62041311-RA:cds"/>
    </source>
</evidence>
<keyword evidence="17" id="KW-0325">Glycoprotein</keyword>
<dbReference type="AlphaFoldDB" id="A0A803N6H3"/>
<dbReference type="InterPro" id="IPR008271">
    <property type="entry name" value="Ser/Thr_kinase_AS"/>
</dbReference>
<sequence>MGEDQSEEVIAQMRAIDDHMDELERREEMYWKKRSRQEWLKHGDKNTSFFHHKAKQGEMRNNISIIKDAADNLYNEEEQISEIFVSYFEDLFAGNSSIEPEPVLEKVDPIIDERQFTSLAAPFTAEKMLVHGVRLTCIEEIFRPKHRNLVKVITACSRVDYQGRDFKPLVYEYMGNGSLDDWLDPSEAVISVEGSSNSSRNVNFRQRLDIVIDVAFALDYLHHHCGASIVHCDLKPSNVLLDDEMVARVSDFGLAKFLLQDIINSPLNQSSSIGVRGTIGYTPPEYGLENEVSTSGDVYSFGILLLEMFTGKRPTDQMFEGGLSLHHFVKEALPEQMNSIIDRARFQDIDQEEINDTSSKVTLEALTSIFGVAHSCSAEVPRERLEMSDVVAKLSSIRSKFLGTRLRQRRFILMVWIERYYTDDIESVELEGFVRLLDNIIDVDGGIDMFKPSDNENSIIFPNGTQQLHLVGPPNCVRSDNHSWTLFLDLDDKHHNVNICHGAVMYSAMSHDKCCNKPASTIVKGEDGHAVVHSIFYTDAVQAAVKIRLADRLHGVGGCAIYGHIRAYSSKVASDCEYDKLFYRSTLFYASQEKPKKLLEGGYFSLSRDKVAVPLDSHLCLDVYLTDASTENVVFSGTLRITVEEYGSVVKECGWIQVLATYDISPPQIERKWMKPSEF</sequence>
<dbReference type="EC" id="2.7.11.1" evidence="2"/>
<keyword evidence="7" id="KW-0808">Transferase</keyword>
<evidence type="ECO:0000256" key="17">
    <source>
        <dbReference type="ARBA" id="ARBA00023180"/>
    </source>
</evidence>
<evidence type="ECO:0000256" key="3">
    <source>
        <dbReference type="ARBA" id="ARBA00022475"/>
    </source>
</evidence>
<keyword evidence="8" id="KW-0812">Transmembrane</keyword>
<dbReference type="Gramene" id="AUR62041311-RA">
    <property type="protein sequence ID" value="AUR62041311-RA:cds"/>
    <property type="gene ID" value="AUR62041311"/>
</dbReference>
<proteinExistence type="predicted"/>
<evidence type="ECO:0000256" key="18">
    <source>
        <dbReference type="ARBA" id="ARBA00047899"/>
    </source>
</evidence>
<evidence type="ECO:0000256" key="6">
    <source>
        <dbReference type="ARBA" id="ARBA00022614"/>
    </source>
</evidence>
<dbReference type="Pfam" id="PF20241">
    <property type="entry name" value="DUF6598"/>
    <property type="match status" value="1"/>
</dbReference>
<dbReference type="InterPro" id="IPR011009">
    <property type="entry name" value="Kinase-like_dom_sf"/>
</dbReference>
<organism evidence="21 22">
    <name type="scientific">Chenopodium quinoa</name>
    <name type="common">Quinoa</name>
    <dbReference type="NCBI Taxonomy" id="63459"/>
    <lineage>
        <taxon>Eukaryota</taxon>
        <taxon>Viridiplantae</taxon>
        <taxon>Streptophyta</taxon>
        <taxon>Embryophyta</taxon>
        <taxon>Tracheophyta</taxon>
        <taxon>Spermatophyta</taxon>
        <taxon>Magnoliopsida</taxon>
        <taxon>eudicotyledons</taxon>
        <taxon>Gunneridae</taxon>
        <taxon>Pentapetalae</taxon>
        <taxon>Caryophyllales</taxon>
        <taxon>Chenopodiaceae</taxon>
        <taxon>Chenopodioideae</taxon>
        <taxon>Atripliceae</taxon>
        <taxon>Chenopodium</taxon>
    </lineage>
</organism>
<comment type="catalytic activity">
    <reaction evidence="18">
        <text>L-threonyl-[protein] + ATP = O-phospho-L-threonyl-[protein] + ADP + H(+)</text>
        <dbReference type="Rhea" id="RHEA:46608"/>
        <dbReference type="Rhea" id="RHEA-COMP:11060"/>
        <dbReference type="Rhea" id="RHEA-COMP:11605"/>
        <dbReference type="ChEBI" id="CHEBI:15378"/>
        <dbReference type="ChEBI" id="CHEBI:30013"/>
        <dbReference type="ChEBI" id="CHEBI:30616"/>
        <dbReference type="ChEBI" id="CHEBI:61977"/>
        <dbReference type="ChEBI" id="CHEBI:456216"/>
        <dbReference type="EC" id="2.7.11.1"/>
    </reaction>
</comment>
<evidence type="ECO:0000256" key="2">
    <source>
        <dbReference type="ARBA" id="ARBA00012513"/>
    </source>
</evidence>
<dbReference type="GO" id="GO:0005524">
    <property type="term" value="F:ATP binding"/>
    <property type="evidence" value="ECO:0007669"/>
    <property type="project" value="UniProtKB-KW"/>
</dbReference>
<dbReference type="SMART" id="SM00220">
    <property type="entry name" value="S_TKc"/>
    <property type="match status" value="1"/>
</dbReference>
<name>A0A803N6H3_CHEQI</name>
<feature type="domain" description="Protein kinase" evidence="20">
    <location>
        <begin position="77"/>
        <end position="402"/>
    </location>
</feature>